<accession>A0ABV3XZ63</accession>
<proteinExistence type="inferred from homology"/>
<keyword evidence="7" id="KW-1185">Reference proteome</keyword>
<comment type="similarity">
    <text evidence="1 4 5">Belongs to the bacterial ribosomal protein bL21 family.</text>
</comment>
<evidence type="ECO:0000256" key="5">
    <source>
        <dbReference type="RuleBase" id="RU000562"/>
    </source>
</evidence>
<dbReference type="Pfam" id="PF00829">
    <property type="entry name" value="Ribosomal_L21p"/>
    <property type="match status" value="1"/>
</dbReference>
<dbReference type="InterPro" id="IPR001787">
    <property type="entry name" value="Ribosomal_bL21"/>
</dbReference>
<dbReference type="HAMAP" id="MF_01363">
    <property type="entry name" value="Ribosomal_bL21"/>
    <property type="match status" value="1"/>
</dbReference>
<keyword evidence="4 5" id="KW-0699">rRNA-binding</keyword>
<organism evidence="6 7">
    <name type="scientific">Ferrimicrobium acidiphilum</name>
    <dbReference type="NCBI Taxonomy" id="121039"/>
    <lineage>
        <taxon>Bacteria</taxon>
        <taxon>Bacillati</taxon>
        <taxon>Actinomycetota</taxon>
        <taxon>Acidimicrobiia</taxon>
        <taxon>Acidimicrobiales</taxon>
        <taxon>Acidimicrobiaceae</taxon>
        <taxon>Ferrimicrobium</taxon>
    </lineage>
</organism>
<evidence type="ECO:0000256" key="4">
    <source>
        <dbReference type="HAMAP-Rule" id="MF_01363"/>
    </source>
</evidence>
<gene>
    <name evidence="4 6" type="primary">rplU</name>
    <name evidence="6" type="ORF">AB6A68_01950</name>
</gene>
<evidence type="ECO:0000256" key="1">
    <source>
        <dbReference type="ARBA" id="ARBA00008563"/>
    </source>
</evidence>
<evidence type="ECO:0000313" key="7">
    <source>
        <dbReference type="Proteomes" id="UP001560267"/>
    </source>
</evidence>
<dbReference type="Proteomes" id="UP001560267">
    <property type="component" value="Unassembled WGS sequence"/>
</dbReference>
<keyword evidence="4 5" id="KW-0694">RNA-binding</keyword>
<comment type="subunit">
    <text evidence="4">Part of the 50S ribosomal subunit. Contacts protein L20.</text>
</comment>
<protein>
    <recommendedName>
        <fullName evidence="4">Large ribosomal subunit protein bL21</fullName>
    </recommendedName>
</protein>
<dbReference type="RefSeq" id="WP_298386475.1">
    <property type="nucleotide sequence ID" value="NZ_JBFSHR010000004.1"/>
</dbReference>
<keyword evidence="2 4" id="KW-0689">Ribosomal protein</keyword>
<dbReference type="InterPro" id="IPR028909">
    <property type="entry name" value="bL21-like"/>
</dbReference>
<dbReference type="PANTHER" id="PTHR21349">
    <property type="entry name" value="50S RIBOSOMAL PROTEIN L21"/>
    <property type="match status" value="1"/>
</dbReference>
<comment type="function">
    <text evidence="4 5">This protein binds to 23S rRNA in the presence of protein L20.</text>
</comment>
<evidence type="ECO:0000256" key="2">
    <source>
        <dbReference type="ARBA" id="ARBA00022980"/>
    </source>
</evidence>
<comment type="caution">
    <text evidence="6">The sequence shown here is derived from an EMBL/GenBank/DDBJ whole genome shotgun (WGS) entry which is preliminary data.</text>
</comment>
<dbReference type="NCBIfam" id="TIGR00061">
    <property type="entry name" value="L21"/>
    <property type="match status" value="1"/>
</dbReference>
<dbReference type="EMBL" id="JBFSHR010000004">
    <property type="protein sequence ID" value="MEX6428601.1"/>
    <property type="molecule type" value="Genomic_DNA"/>
</dbReference>
<evidence type="ECO:0000313" key="6">
    <source>
        <dbReference type="EMBL" id="MEX6428601.1"/>
    </source>
</evidence>
<sequence length="103" mass="11749">MYAVVDVGSKQAKVFEGRTVLVERLEAHSGDEVVLRPVLFVDDDRVLARSDELARVHVRGEIVDEVKGTKVIGFRYKSKANERKHFGHRQKYTRVRITSIVAD</sequence>
<name>A0ABV3XZ63_9ACTN</name>
<evidence type="ECO:0000256" key="3">
    <source>
        <dbReference type="ARBA" id="ARBA00023274"/>
    </source>
</evidence>
<keyword evidence="3 4" id="KW-0687">Ribonucleoprotein</keyword>
<dbReference type="SUPFAM" id="SSF141091">
    <property type="entry name" value="L21p-like"/>
    <property type="match status" value="1"/>
</dbReference>
<dbReference type="InterPro" id="IPR036164">
    <property type="entry name" value="bL21-like_sf"/>
</dbReference>
<dbReference type="PANTHER" id="PTHR21349:SF0">
    <property type="entry name" value="LARGE RIBOSOMAL SUBUNIT PROTEIN BL21M"/>
    <property type="match status" value="1"/>
</dbReference>
<reference evidence="6 7" key="1">
    <citation type="submission" date="2024-07" db="EMBL/GenBank/DDBJ databases">
        <title>Draft Genome Sequence of Ferrimicrobium acidiphilum Strain YE2023, Isolated from a Pulp of Bioleach Reactor.</title>
        <authorList>
            <person name="Elkina Y.A."/>
            <person name="Bulaeva A.G."/>
            <person name="Beletsky A.V."/>
            <person name="Mardanov A.V."/>
        </authorList>
    </citation>
    <scope>NUCLEOTIDE SEQUENCE [LARGE SCALE GENOMIC DNA]</scope>
    <source>
        <strain evidence="6 7">YE2023</strain>
    </source>
</reference>
<dbReference type="GO" id="GO:0005840">
    <property type="term" value="C:ribosome"/>
    <property type="evidence" value="ECO:0007669"/>
    <property type="project" value="UniProtKB-KW"/>
</dbReference>